<dbReference type="AlphaFoldDB" id="A0A2V2N9N6"/>
<dbReference type="CDD" id="cd00130">
    <property type="entry name" value="PAS"/>
    <property type="match status" value="1"/>
</dbReference>
<dbReference type="InterPro" id="IPR011006">
    <property type="entry name" value="CheY-like_superfamily"/>
</dbReference>
<dbReference type="Proteomes" id="UP000245657">
    <property type="component" value="Unassembled WGS sequence"/>
</dbReference>
<dbReference type="InterPro" id="IPR039420">
    <property type="entry name" value="WalR-like"/>
</dbReference>
<dbReference type="InterPro" id="IPR001789">
    <property type="entry name" value="Sig_transdc_resp-reg_receiver"/>
</dbReference>
<dbReference type="PANTHER" id="PTHR48111">
    <property type="entry name" value="REGULATOR OF RPOS"/>
    <property type="match status" value="1"/>
</dbReference>
<dbReference type="CDD" id="cd17534">
    <property type="entry name" value="REC_DC-like"/>
    <property type="match status" value="1"/>
</dbReference>
<evidence type="ECO:0000256" key="5">
    <source>
        <dbReference type="ARBA" id="ARBA00023163"/>
    </source>
</evidence>
<dbReference type="SUPFAM" id="SSF52172">
    <property type="entry name" value="CheY-like"/>
    <property type="match status" value="1"/>
</dbReference>
<dbReference type="SMART" id="SM00448">
    <property type="entry name" value="REC"/>
    <property type="match status" value="1"/>
</dbReference>
<dbReference type="Gene3D" id="3.40.50.2300">
    <property type="match status" value="1"/>
</dbReference>
<feature type="domain" description="Response regulatory" evidence="7">
    <location>
        <begin position="5"/>
        <end position="120"/>
    </location>
</feature>
<dbReference type="InterPro" id="IPR000014">
    <property type="entry name" value="PAS"/>
</dbReference>
<keyword evidence="2" id="KW-0902">Two-component regulatory system</keyword>
<dbReference type="GO" id="GO:0000156">
    <property type="term" value="F:phosphorelay response regulator activity"/>
    <property type="evidence" value="ECO:0007669"/>
    <property type="project" value="TreeGrafter"/>
</dbReference>
<keyword evidence="3" id="KW-0805">Transcription regulation</keyword>
<dbReference type="PANTHER" id="PTHR48111:SF1">
    <property type="entry name" value="TWO-COMPONENT RESPONSE REGULATOR ORR33"/>
    <property type="match status" value="1"/>
</dbReference>
<evidence type="ECO:0000256" key="3">
    <source>
        <dbReference type="ARBA" id="ARBA00023015"/>
    </source>
</evidence>
<evidence type="ECO:0000256" key="1">
    <source>
        <dbReference type="ARBA" id="ARBA00022553"/>
    </source>
</evidence>
<evidence type="ECO:0000259" key="7">
    <source>
        <dbReference type="PROSITE" id="PS50110"/>
    </source>
</evidence>
<protein>
    <recommendedName>
        <fullName evidence="7">Response regulatory domain-containing protein</fullName>
    </recommendedName>
</protein>
<evidence type="ECO:0000256" key="6">
    <source>
        <dbReference type="PROSITE-ProRule" id="PRU00169"/>
    </source>
</evidence>
<name>A0A2V2N9N6_9EURY</name>
<gene>
    <name evidence="8" type="ORF">DK846_05835</name>
</gene>
<dbReference type="GO" id="GO:0006355">
    <property type="term" value="P:regulation of DNA-templated transcription"/>
    <property type="evidence" value="ECO:0007669"/>
    <property type="project" value="TreeGrafter"/>
</dbReference>
<comment type="caution">
    <text evidence="8">The sequence shown here is derived from an EMBL/GenBank/DDBJ whole genome shotgun (WGS) entry which is preliminary data.</text>
</comment>
<dbReference type="GO" id="GO:0005829">
    <property type="term" value="C:cytosol"/>
    <property type="evidence" value="ECO:0007669"/>
    <property type="project" value="TreeGrafter"/>
</dbReference>
<keyword evidence="5" id="KW-0804">Transcription</keyword>
<sequence length="245" mass="26920">MKGKKILIVEDEMVISLEIAATLKRLGYIVAGQAITGNDALKLVEETDPDLILMDIRLKGNMDGIEAACQVSDRFDLPVIFLTAHSDEATLERAIAVSPSGYLIKPFKDRELYSSIELALHKHDIRQRIRPERIVREVQSDLAHLSDVSALVISPRGIIIRANQKACDLFETDQDDLCGTQITTWICTDTPILDVLSGSEGSILPYNVAVRSLGGTIKKVNIEAGFIAGEEGRIRGYLLAIPHVC</sequence>
<evidence type="ECO:0000313" key="8">
    <source>
        <dbReference type="EMBL" id="PWR73017.1"/>
    </source>
</evidence>
<keyword evidence="9" id="KW-1185">Reference proteome</keyword>
<evidence type="ECO:0000256" key="2">
    <source>
        <dbReference type="ARBA" id="ARBA00023012"/>
    </source>
</evidence>
<dbReference type="GO" id="GO:0032993">
    <property type="term" value="C:protein-DNA complex"/>
    <property type="evidence" value="ECO:0007669"/>
    <property type="project" value="TreeGrafter"/>
</dbReference>
<dbReference type="EMBL" id="QGMY01000005">
    <property type="protein sequence ID" value="PWR73017.1"/>
    <property type="molecule type" value="Genomic_DNA"/>
</dbReference>
<proteinExistence type="predicted"/>
<dbReference type="SUPFAM" id="SSF55785">
    <property type="entry name" value="PYP-like sensor domain (PAS domain)"/>
    <property type="match status" value="1"/>
</dbReference>
<feature type="modified residue" description="4-aspartylphosphate" evidence="6">
    <location>
        <position position="55"/>
    </location>
</feature>
<accession>A0A2V2N9N6</accession>
<keyword evidence="1 6" id="KW-0597">Phosphoprotein</keyword>
<dbReference type="GO" id="GO:0000976">
    <property type="term" value="F:transcription cis-regulatory region binding"/>
    <property type="evidence" value="ECO:0007669"/>
    <property type="project" value="TreeGrafter"/>
</dbReference>
<evidence type="ECO:0000256" key="4">
    <source>
        <dbReference type="ARBA" id="ARBA00023125"/>
    </source>
</evidence>
<organism evidence="8 9">
    <name type="scientific">Methanospirillum lacunae</name>
    <dbReference type="NCBI Taxonomy" id="668570"/>
    <lineage>
        <taxon>Archaea</taxon>
        <taxon>Methanobacteriati</taxon>
        <taxon>Methanobacteriota</taxon>
        <taxon>Stenosarchaea group</taxon>
        <taxon>Methanomicrobia</taxon>
        <taxon>Methanomicrobiales</taxon>
        <taxon>Methanospirillaceae</taxon>
        <taxon>Methanospirillum</taxon>
    </lineage>
</organism>
<dbReference type="Pfam" id="PF00072">
    <property type="entry name" value="Response_reg"/>
    <property type="match status" value="1"/>
</dbReference>
<dbReference type="Gene3D" id="3.30.450.20">
    <property type="entry name" value="PAS domain"/>
    <property type="match status" value="1"/>
</dbReference>
<keyword evidence="4" id="KW-0238">DNA-binding</keyword>
<reference evidence="8 9" key="1">
    <citation type="submission" date="2018-05" db="EMBL/GenBank/DDBJ databases">
        <title>Draft genome of Methanospirillum lacunae Ki8-1.</title>
        <authorList>
            <person name="Dueholm M.S."/>
            <person name="Nielsen P.H."/>
            <person name="Bakmann L.F."/>
            <person name="Otzen D.E."/>
        </authorList>
    </citation>
    <scope>NUCLEOTIDE SEQUENCE [LARGE SCALE GENOMIC DNA]</scope>
    <source>
        <strain evidence="8 9">Ki8-1</strain>
    </source>
</reference>
<evidence type="ECO:0000313" key="9">
    <source>
        <dbReference type="Proteomes" id="UP000245657"/>
    </source>
</evidence>
<dbReference type="PROSITE" id="PS50110">
    <property type="entry name" value="RESPONSE_REGULATORY"/>
    <property type="match status" value="1"/>
</dbReference>
<dbReference type="InterPro" id="IPR035965">
    <property type="entry name" value="PAS-like_dom_sf"/>
</dbReference>